<protein>
    <submittedName>
        <fullName evidence="1">Uncharacterized protein</fullName>
    </submittedName>
</protein>
<dbReference type="Proteomes" id="UP001408789">
    <property type="component" value="Unassembled WGS sequence"/>
</dbReference>
<sequence length="187" mass="20505">MPNHILVIDGDMRRVSSHSQVDFFKDATISLSQIPLKATPHHVTYFAEKNLYPLIVSVPVSRFSVPPWCFIVAFSYAFTFTFAIQLGPRVNVPQSPRWAVTGAINGNGGQTFNPSDGLPKTNAQNLKQGSSLMSMDFHPIQQTLLLVSKKPSIGDAYALIGDVSGLAEKIQRFFYPEEGALDVVPPA</sequence>
<evidence type="ECO:0000313" key="2">
    <source>
        <dbReference type="Proteomes" id="UP001408789"/>
    </source>
</evidence>
<organism evidence="1 2">
    <name type="scientific">Deinandra increscens subsp. villosa</name>
    <dbReference type="NCBI Taxonomy" id="3103831"/>
    <lineage>
        <taxon>Eukaryota</taxon>
        <taxon>Viridiplantae</taxon>
        <taxon>Streptophyta</taxon>
        <taxon>Embryophyta</taxon>
        <taxon>Tracheophyta</taxon>
        <taxon>Spermatophyta</taxon>
        <taxon>Magnoliopsida</taxon>
        <taxon>eudicotyledons</taxon>
        <taxon>Gunneridae</taxon>
        <taxon>Pentapetalae</taxon>
        <taxon>asterids</taxon>
        <taxon>campanulids</taxon>
        <taxon>Asterales</taxon>
        <taxon>Asteraceae</taxon>
        <taxon>Asteroideae</taxon>
        <taxon>Heliantheae alliance</taxon>
        <taxon>Madieae</taxon>
        <taxon>Madiinae</taxon>
        <taxon>Deinandra</taxon>
    </lineage>
</organism>
<accession>A0AAP0C4M5</accession>
<comment type="caution">
    <text evidence="1">The sequence shown here is derived from an EMBL/GenBank/DDBJ whole genome shotgun (WGS) entry which is preliminary data.</text>
</comment>
<gene>
    <name evidence="1" type="ORF">SSX86_032674</name>
</gene>
<dbReference type="EMBL" id="JBCNJP010012896">
    <property type="protein sequence ID" value="KAK9048363.1"/>
    <property type="molecule type" value="Genomic_DNA"/>
</dbReference>
<reference evidence="1 2" key="1">
    <citation type="submission" date="2024-04" db="EMBL/GenBank/DDBJ databases">
        <title>The reference genome of an endangered Asteraceae, Deinandra increscens subsp. villosa, native to the Central Coast of California.</title>
        <authorList>
            <person name="Guilliams M."/>
            <person name="Hasenstab-Lehman K."/>
            <person name="Meyer R."/>
            <person name="Mcevoy S."/>
        </authorList>
    </citation>
    <scope>NUCLEOTIDE SEQUENCE [LARGE SCALE GENOMIC DNA]</scope>
    <source>
        <tissue evidence="1">Leaf</tissue>
    </source>
</reference>
<name>A0AAP0C4M5_9ASTR</name>
<proteinExistence type="predicted"/>
<evidence type="ECO:0000313" key="1">
    <source>
        <dbReference type="EMBL" id="KAK9048363.1"/>
    </source>
</evidence>
<dbReference type="AlphaFoldDB" id="A0AAP0C4M5"/>
<keyword evidence="2" id="KW-1185">Reference proteome</keyword>